<gene>
    <name evidence="1" type="ORF">AVEN_79265_1</name>
</gene>
<comment type="caution">
    <text evidence="1">The sequence shown here is derived from an EMBL/GenBank/DDBJ whole genome shotgun (WGS) entry which is preliminary data.</text>
</comment>
<evidence type="ECO:0000313" key="1">
    <source>
        <dbReference type="EMBL" id="GBO02429.1"/>
    </source>
</evidence>
<feature type="non-terminal residue" evidence="1">
    <location>
        <position position="65"/>
    </location>
</feature>
<proteinExistence type="predicted"/>
<reference evidence="1 2" key="1">
    <citation type="journal article" date="2019" name="Sci. Rep.">
        <title>Orb-weaving spider Araneus ventricosus genome elucidates the spidroin gene catalogue.</title>
        <authorList>
            <person name="Kono N."/>
            <person name="Nakamura H."/>
            <person name="Ohtoshi R."/>
            <person name="Moran D.A.P."/>
            <person name="Shinohara A."/>
            <person name="Yoshida Y."/>
            <person name="Fujiwara M."/>
            <person name="Mori M."/>
            <person name="Tomita M."/>
            <person name="Arakawa K."/>
        </authorList>
    </citation>
    <scope>NUCLEOTIDE SEQUENCE [LARGE SCALE GENOMIC DNA]</scope>
</reference>
<keyword evidence="2" id="KW-1185">Reference proteome</keyword>
<evidence type="ECO:0000313" key="2">
    <source>
        <dbReference type="Proteomes" id="UP000499080"/>
    </source>
</evidence>
<name>A0A4Y2TP68_ARAVE</name>
<dbReference type="EMBL" id="BGPR01030127">
    <property type="protein sequence ID" value="GBO02429.1"/>
    <property type="molecule type" value="Genomic_DNA"/>
</dbReference>
<protein>
    <submittedName>
        <fullName evidence="1">Uncharacterized protein</fullName>
    </submittedName>
</protein>
<accession>A0A4Y2TP68</accession>
<dbReference type="Proteomes" id="UP000499080">
    <property type="component" value="Unassembled WGS sequence"/>
</dbReference>
<dbReference type="AlphaFoldDB" id="A0A4Y2TP68"/>
<organism evidence="1 2">
    <name type="scientific">Araneus ventricosus</name>
    <name type="common">Orbweaver spider</name>
    <name type="synonym">Epeira ventricosa</name>
    <dbReference type="NCBI Taxonomy" id="182803"/>
    <lineage>
        <taxon>Eukaryota</taxon>
        <taxon>Metazoa</taxon>
        <taxon>Ecdysozoa</taxon>
        <taxon>Arthropoda</taxon>
        <taxon>Chelicerata</taxon>
        <taxon>Arachnida</taxon>
        <taxon>Araneae</taxon>
        <taxon>Araneomorphae</taxon>
        <taxon>Entelegynae</taxon>
        <taxon>Araneoidea</taxon>
        <taxon>Araneidae</taxon>
        <taxon>Araneus</taxon>
    </lineage>
</organism>
<sequence>MVRSVHFFLEESVSRQLNTKKARIPFSESRAGRRNKRESSSLDFTVYERNMVRSVQFSLEESVSP</sequence>